<dbReference type="Proteomes" id="UP000248423">
    <property type="component" value="Unassembled WGS sequence"/>
</dbReference>
<gene>
    <name evidence="1" type="ORF">BO78DRAFT_117415</name>
</gene>
<proteinExistence type="predicted"/>
<dbReference type="AlphaFoldDB" id="A0A319E8C1"/>
<dbReference type="VEuPathDB" id="FungiDB:BO78DRAFT_117415"/>
<evidence type="ECO:0000313" key="1">
    <source>
        <dbReference type="EMBL" id="PYI06336.1"/>
    </source>
</evidence>
<sequence>MSGCESPPANLRRKKPSQILHGLAPKPLTGLLQLPAPCRYPPRTSCPFLCLPTSQLPPRDPVRLQLLRLKFGFLSRHCCGTSSLRHWPHHHPALEPRKAPCDPEIFSGQPRIEISSSLEQS</sequence>
<dbReference type="EMBL" id="KZ826350">
    <property type="protein sequence ID" value="PYI06336.1"/>
    <property type="molecule type" value="Genomic_DNA"/>
</dbReference>
<accession>A0A319E8C1</accession>
<protein>
    <submittedName>
        <fullName evidence="1">Uncharacterized protein</fullName>
    </submittedName>
</protein>
<evidence type="ECO:0000313" key="2">
    <source>
        <dbReference type="Proteomes" id="UP000248423"/>
    </source>
</evidence>
<name>A0A319E8C1_ASPSB</name>
<keyword evidence="2" id="KW-1185">Reference proteome</keyword>
<dbReference type="OrthoDB" id="10558010at2759"/>
<organism evidence="1 2">
    <name type="scientific">Aspergillus sclerotiicarbonarius (strain CBS 121057 / IBT 28362)</name>
    <dbReference type="NCBI Taxonomy" id="1448318"/>
    <lineage>
        <taxon>Eukaryota</taxon>
        <taxon>Fungi</taxon>
        <taxon>Dikarya</taxon>
        <taxon>Ascomycota</taxon>
        <taxon>Pezizomycotina</taxon>
        <taxon>Eurotiomycetes</taxon>
        <taxon>Eurotiomycetidae</taxon>
        <taxon>Eurotiales</taxon>
        <taxon>Aspergillaceae</taxon>
        <taxon>Aspergillus</taxon>
        <taxon>Aspergillus subgen. Circumdati</taxon>
    </lineage>
</organism>
<reference evidence="1 2" key="1">
    <citation type="submission" date="2018-02" db="EMBL/GenBank/DDBJ databases">
        <title>The genomes of Aspergillus section Nigri reveals drivers in fungal speciation.</title>
        <authorList>
            <consortium name="DOE Joint Genome Institute"/>
            <person name="Vesth T.C."/>
            <person name="Nybo J."/>
            <person name="Theobald S."/>
            <person name="Brandl J."/>
            <person name="Frisvad J.C."/>
            <person name="Nielsen K.F."/>
            <person name="Lyhne E.K."/>
            <person name="Kogle M.E."/>
            <person name="Kuo A."/>
            <person name="Riley R."/>
            <person name="Clum A."/>
            <person name="Nolan M."/>
            <person name="Lipzen A."/>
            <person name="Salamov A."/>
            <person name="Henrissat B."/>
            <person name="Wiebenga A."/>
            <person name="De vries R.P."/>
            <person name="Grigoriev I.V."/>
            <person name="Mortensen U.H."/>
            <person name="Andersen M.R."/>
            <person name="Baker S.E."/>
        </authorList>
    </citation>
    <scope>NUCLEOTIDE SEQUENCE [LARGE SCALE GENOMIC DNA]</scope>
    <source>
        <strain evidence="1 2">CBS 121057</strain>
    </source>
</reference>